<evidence type="ECO:0000313" key="4">
    <source>
        <dbReference type="EMBL" id="ALS33939.1"/>
    </source>
</evidence>
<feature type="coiled-coil region" evidence="1">
    <location>
        <begin position="37"/>
        <end position="64"/>
    </location>
</feature>
<dbReference type="Gene3D" id="2.40.160.10">
    <property type="entry name" value="Porin"/>
    <property type="match status" value="1"/>
</dbReference>
<dbReference type="InterPro" id="IPR023614">
    <property type="entry name" value="Porin_dom_sf"/>
</dbReference>
<protein>
    <recommendedName>
        <fullName evidence="3">Porin domain-containing protein</fullName>
    </recommendedName>
</protein>
<dbReference type="RefSeq" id="WP_058374039.1">
    <property type="nucleotide sequence ID" value="NZ_CP011034.1"/>
</dbReference>
<evidence type="ECO:0000256" key="1">
    <source>
        <dbReference type="SAM" id="Coils"/>
    </source>
</evidence>
<dbReference type="GO" id="GO:0015288">
    <property type="term" value="F:porin activity"/>
    <property type="evidence" value="ECO:0007669"/>
    <property type="project" value="InterPro"/>
</dbReference>
<feature type="domain" description="Porin" evidence="3">
    <location>
        <begin position="86"/>
        <end position="397"/>
    </location>
</feature>
<keyword evidence="2" id="KW-0732">Signal</keyword>
<dbReference type="GO" id="GO:0016020">
    <property type="term" value="C:membrane"/>
    <property type="evidence" value="ECO:0007669"/>
    <property type="project" value="InterPro"/>
</dbReference>
<evidence type="ECO:0000313" key="5">
    <source>
        <dbReference type="Proteomes" id="UP000065261"/>
    </source>
</evidence>
<evidence type="ECO:0000256" key="2">
    <source>
        <dbReference type="SAM" id="SignalP"/>
    </source>
</evidence>
<feature type="signal peptide" evidence="2">
    <location>
        <begin position="1"/>
        <end position="29"/>
    </location>
</feature>
<dbReference type="SUPFAM" id="SSF56935">
    <property type="entry name" value="Porins"/>
    <property type="match status" value="1"/>
</dbReference>
<reference evidence="4 5" key="1">
    <citation type="submission" date="2015-03" db="EMBL/GenBank/DDBJ databases">
        <authorList>
            <person name="Murphy D."/>
        </authorList>
    </citation>
    <scope>NUCLEOTIDE SEQUENCE [LARGE SCALE GENOMIC DNA]</scope>
    <source>
        <strain evidence="4 5">KMM 520</strain>
    </source>
</reference>
<sequence>MNNQIPFNKKLLTGVLLAGQLCFINSVAAQENGSNTNERLEQLIIKQQQQLEALKQEVNLLKNKSNDNVDVTMQVPAIPQSKVVHADPKAKTKLVVSGWVNQMLSVVDDGESVDAYIVDNDFAESRIKFLGTVAASDDMTIGAKIELTIAPNKSGNVSQTNQDVNNIFDQRYTEVYLESQRYGKLSLGKGFTPSHSSALRDLSGTALIASANVTDQAGGLFFRERNSGALTDIRILDGFNSFDGLNRRNRLRYDTPTFNGFSLATSIISDSRYDATLSYEGQGNGLKVIGAAAIAEPNLTNADLQYDGSVSVLHENTGLNLTLSGGMLERENQDNPSNLFAKFGLIRNYTSYGQTAFSLDYTRSKHLPNEGSESTAYGLSTVQQLNKFGTEVYASYRIYSLDLDMGNDVNDIQVLSVGARVKF</sequence>
<dbReference type="Pfam" id="PF13609">
    <property type="entry name" value="Porin_4"/>
    <property type="match status" value="1"/>
</dbReference>
<keyword evidence="1" id="KW-0175">Coiled coil</keyword>
<organism evidence="4">
    <name type="scientific">Pseudoalteromonas translucida KMM 520</name>
    <dbReference type="NCBI Taxonomy" id="1315283"/>
    <lineage>
        <taxon>Bacteria</taxon>
        <taxon>Pseudomonadati</taxon>
        <taxon>Pseudomonadota</taxon>
        <taxon>Gammaproteobacteria</taxon>
        <taxon>Alteromonadales</taxon>
        <taxon>Pseudoalteromonadaceae</taxon>
        <taxon>Pseudoalteromonas</taxon>
    </lineage>
</organism>
<dbReference type="KEGG" id="ptn:PTRA_a2899"/>
<dbReference type="EMBL" id="CP011034">
    <property type="protein sequence ID" value="ALS33939.1"/>
    <property type="molecule type" value="Genomic_DNA"/>
</dbReference>
<dbReference type="PATRIC" id="fig|1315283.4.peg.2527"/>
<dbReference type="OrthoDB" id="974738at2"/>
<dbReference type="Proteomes" id="UP000065261">
    <property type="component" value="Chromosome I"/>
</dbReference>
<accession>A0A0U2NIN8</accession>
<evidence type="ECO:0000259" key="3">
    <source>
        <dbReference type="Pfam" id="PF13609"/>
    </source>
</evidence>
<feature type="chain" id="PRO_5006831547" description="Porin domain-containing protein" evidence="2">
    <location>
        <begin position="30"/>
        <end position="423"/>
    </location>
</feature>
<gene>
    <name evidence="4" type="ORF">PTRA_a2899</name>
</gene>
<proteinExistence type="predicted"/>
<dbReference type="AlphaFoldDB" id="A0A0U2NIN8"/>
<dbReference type="InterPro" id="IPR033900">
    <property type="entry name" value="Gram_neg_porin_domain"/>
</dbReference>
<name>A0A0U2NIN8_9GAMM</name>